<dbReference type="AlphaFoldDB" id="A0AAE3MF00"/>
<comment type="caution">
    <text evidence="1">The sequence shown here is derived from an EMBL/GenBank/DDBJ whole genome shotgun (WGS) entry which is preliminary data.</text>
</comment>
<organism evidence="1 2">
    <name type="scientific">Plebeiibacterium marinum</name>
    <dbReference type="NCBI Taxonomy" id="2992111"/>
    <lineage>
        <taxon>Bacteria</taxon>
        <taxon>Pseudomonadati</taxon>
        <taxon>Bacteroidota</taxon>
        <taxon>Bacteroidia</taxon>
        <taxon>Marinilabiliales</taxon>
        <taxon>Marinilabiliaceae</taxon>
        <taxon>Plebeiibacterium</taxon>
    </lineage>
</organism>
<gene>
    <name evidence="1" type="ORF">OM074_13265</name>
</gene>
<reference evidence="1" key="1">
    <citation type="submission" date="2022-10" db="EMBL/GenBank/DDBJ databases">
        <authorList>
            <person name="Yu W.X."/>
        </authorList>
    </citation>
    <scope>NUCLEOTIDE SEQUENCE</scope>
    <source>
        <strain evidence="1">D04</strain>
    </source>
</reference>
<dbReference type="EMBL" id="JAPDPI010000026">
    <property type="protein sequence ID" value="MCW3806599.1"/>
    <property type="molecule type" value="Genomic_DNA"/>
</dbReference>
<proteinExistence type="predicted"/>
<dbReference type="Proteomes" id="UP001207408">
    <property type="component" value="Unassembled WGS sequence"/>
</dbReference>
<protein>
    <submittedName>
        <fullName evidence="1">Uncharacterized protein</fullName>
    </submittedName>
</protein>
<keyword evidence="2" id="KW-1185">Reference proteome</keyword>
<evidence type="ECO:0000313" key="1">
    <source>
        <dbReference type="EMBL" id="MCW3806599.1"/>
    </source>
</evidence>
<evidence type="ECO:0000313" key="2">
    <source>
        <dbReference type="Proteomes" id="UP001207408"/>
    </source>
</evidence>
<name>A0AAE3MF00_9BACT</name>
<dbReference type="RefSeq" id="WP_301200184.1">
    <property type="nucleotide sequence ID" value="NZ_JAPDPI010000026.1"/>
</dbReference>
<sequence>MDKNEPDLNKVYQKIQDLLKNKGQVVSVLEEQVDVEMQMEYFKFSKNQGKDFDKEHILNEKGLLFSEDTTVDRKKELLVSLAKIDDPEAYRAIEDYKNNADEELKSWSVLAFQESKMVLETSLLGSAPIFISTGLGGQGSNLRYFVVLVAAEDKPFEKWQCDLVEKEVGYLFESEEGEIESMEFDNDKVLIKVLLPISTNIKDFFSKGIKECNEFGNFLTESFLVTNVKELSIEEVDELIQDFRLNKENGGEADDSYVEDIDDVI</sequence>
<accession>A0AAE3MF00</accession>